<organism evidence="3">
    <name type="scientific">Eutreptiella gymnastica</name>
    <dbReference type="NCBI Taxonomy" id="73025"/>
    <lineage>
        <taxon>Eukaryota</taxon>
        <taxon>Discoba</taxon>
        <taxon>Euglenozoa</taxon>
        <taxon>Euglenida</taxon>
        <taxon>Spirocuta</taxon>
        <taxon>Euglenophyceae</taxon>
        <taxon>Eutreptiales</taxon>
        <taxon>Eutreptiaceae</taxon>
        <taxon>Eutreptiella</taxon>
    </lineage>
</organism>
<reference evidence="3" key="1">
    <citation type="submission" date="2021-01" db="EMBL/GenBank/DDBJ databases">
        <authorList>
            <person name="Corre E."/>
            <person name="Pelletier E."/>
            <person name="Niang G."/>
            <person name="Scheremetjew M."/>
            <person name="Finn R."/>
            <person name="Kale V."/>
            <person name="Holt S."/>
            <person name="Cochrane G."/>
            <person name="Meng A."/>
            <person name="Brown T."/>
            <person name="Cohen L."/>
        </authorList>
    </citation>
    <scope>NUCLEOTIDE SEQUENCE</scope>
    <source>
        <strain evidence="3">CCMP1594</strain>
    </source>
</reference>
<keyword evidence="2" id="KW-1133">Transmembrane helix</keyword>
<proteinExistence type="predicted"/>
<evidence type="ECO:0000256" key="2">
    <source>
        <dbReference type="SAM" id="Phobius"/>
    </source>
</evidence>
<feature type="transmembrane region" description="Helical" evidence="2">
    <location>
        <begin position="52"/>
        <end position="73"/>
    </location>
</feature>
<dbReference type="AlphaFoldDB" id="A0A7S4FX83"/>
<evidence type="ECO:0000313" key="3">
    <source>
        <dbReference type="EMBL" id="CAE0818058.1"/>
    </source>
</evidence>
<keyword evidence="2" id="KW-0472">Membrane</keyword>
<feature type="compositionally biased region" description="Basic and acidic residues" evidence="1">
    <location>
        <begin position="11"/>
        <end position="22"/>
    </location>
</feature>
<accession>A0A7S4FX83</accession>
<gene>
    <name evidence="3" type="ORF">EGYM00163_LOCUS29226</name>
</gene>
<evidence type="ECO:0000256" key="1">
    <source>
        <dbReference type="SAM" id="MobiDB-lite"/>
    </source>
</evidence>
<sequence>MRPLQVGTFEHNARTDQGDKPRSQSHSQHVWALRTHACVCQEFIGNSVSRALVGNVCLYVCVCVCLCVCVWEIKLMGMQKKKELEGPGLDLESIVQDQGKVRVRLDCSKHVLVADERVARGQDGTRDGVPSRV</sequence>
<dbReference type="EMBL" id="HBJA01083783">
    <property type="protein sequence ID" value="CAE0818058.1"/>
    <property type="molecule type" value="Transcribed_RNA"/>
</dbReference>
<name>A0A7S4FX83_9EUGL</name>
<feature type="region of interest" description="Disordered" evidence="1">
    <location>
        <begin position="1"/>
        <end position="26"/>
    </location>
</feature>
<keyword evidence="2" id="KW-0812">Transmembrane</keyword>
<protein>
    <submittedName>
        <fullName evidence="3">Uncharacterized protein</fullName>
    </submittedName>
</protein>